<name>E9B740_LEIMU</name>
<dbReference type="EMBL" id="FR799587">
    <property type="protein sequence ID" value="CBZ31063.1"/>
    <property type="molecule type" value="Genomic_DNA"/>
</dbReference>
<comment type="similarity">
    <text evidence="1">Belongs to the methyltransferase superfamily.</text>
</comment>
<gene>
    <name evidence="4" type="ORF">LMXM_34_5140</name>
</gene>
<dbReference type="GO" id="GO:0032259">
    <property type="term" value="P:methylation"/>
    <property type="evidence" value="ECO:0007669"/>
    <property type="project" value="UniProtKB-KW"/>
</dbReference>
<protein>
    <recommendedName>
        <fullName evidence="6">Methyltransferase type 11 domain-containing protein</fullName>
    </recommendedName>
</protein>
<keyword evidence="3" id="KW-0808">Transferase</keyword>
<dbReference type="GO" id="GO:0008168">
    <property type="term" value="F:methyltransferase activity"/>
    <property type="evidence" value="ECO:0007669"/>
    <property type="project" value="UniProtKB-KW"/>
</dbReference>
<evidence type="ECO:0000313" key="4">
    <source>
        <dbReference type="EMBL" id="CBZ31063.1"/>
    </source>
</evidence>
<sequence>MQSDARELNPGRVDFWEHFYDQEDGRLQQKELHHRKAREIVERGSLMNHYEWFMEYPMYEATLRACMRAVPTALSTDGATRILHMGCGNSDFCDHVEGLLSDLQPAPSSSSGATEVLNVDICENIIAHLALHFPSRLYAVGNCCDLHVSSSPSVLCSRDAAWYNRDAALRLRTVLQNSVDVVFDKGTADALLSSFAGEYNPNMEAYTGEVLKVLRPGGLLFLISINSEDVLSPYVLSADDGLKSFQLAYTDVIELGAQDLRHLRVETLGSRYSCYGYAVVASAATE</sequence>
<evidence type="ECO:0000313" key="5">
    <source>
        <dbReference type="Proteomes" id="UP000007259"/>
    </source>
</evidence>
<dbReference type="OMA" id="NVDICEN"/>
<dbReference type="OrthoDB" id="411785at2759"/>
<dbReference type="PhylomeDB" id="E9B740"/>
<dbReference type="Proteomes" id="UP000007259">
    <property type="component" value="Chromosome 34"/>
</dbReference>
<dbReference type="RefSeq" id="XP_003879507.1">
    <property type="nucleotide sequence ID" value="XM_003879458.1"/>
</dbReference>
<dbReference type="VEuPathDB" id="TriTrypDB:LmxM.34.5140"/>
<dbReference type="InterPro" id="IPR029063">
    <property type="entry name" value="SAM-dependent_MTases_sf"/>
</dbReference>
<evidence type="ECO:0000256" key="1">
    <source>
        <dbReference type="ARBA" id="ARBA00008361"/>
    </source>
</evidence>
<evidence type="ECO:0000256" key="2">
    <source>
        <dbReference type="ARBA" id="ARBA00022603"/>
    </source>
</evidence>
<keyword evidence="2" id="KW-0489">Methyltransferase</keyword>
<dbReference type="GeneID" id="13451224"/>
<dbReference type="AlphaFoldDB" id="E9B740"/>
<dbReference type="PANTHER" id="PTHR12176">
    <property type="entry name" value="SAM-DEPENDENT METHYLTRANSFERASE SUPERFAMILY PROTEIN"/>
    <property type="match status" value="1"/>
</dbReference>
<evidence type="ECO:0008006" key="6">
    <source>
        <dbReference type="Google" id="ProtNLM"/>
    </source>
</evidence>
<dbReference type="PANTHER" id="PTHR12176:SF79">
    <property type="entry name" value="METHYLTRANSFERASE TYPE 11 DOMAIN-CONTAINING PROTEIN"/>
    <property type="match status" value="1"/>
</dbReference>
<dbReference type="Gene3D" id="3.40.50.150">
    <property type="entry name" value="Vaccinia Virus protein VP39"/>
    <property type="match status" value="1"/>
</dbReference>
<keyword evidence="5" id="KW-1185">Reference proteome</keyword>
<reference evidence="4 5" key="1">
    <citation type="journal article" date="2011" name="Genome Res.">
        <title>Chromosome and gene copy number variation allow major structural change between species and strains of Leishmania.</title>
        <authorList>
            <person name="Rogers M.B."/>
            <person name="Hilley J.D."/>
            <person name="Dickens N.J."/>
            <person name="Wilkes J."/>
            <person name="Bates P.A."/>
            <person name="Depledge D.P."/>
            <person name="Harris D."/>
            <person name="Her Y."/>
            <person name="Herzyk P."/>
            <person name="Imamura H."/>
            <person name="Otto T.D."/>
            <person name="Sanders M."/>
            <person name="Seeger K."/>
            <person name="Dujardin J.C."/>
            <person name="Berriman M."/>
            <person name="Smith D.F."/>
            <person name="Hertz-Fowler C."/>
            <person name="Mottram J.C."/>
        </authorList>
    </citation>
    <scope>NUCLEOTIDE SEQUENCE [LARGE SCALE GENOMIC DNA]</scope>
    <source>
        <strain evidence="4 5">MHOM/GT/2001/U1103</strain>
    </source>
</reference>
<dbReference type="KEGG" id="lmi:LMXM_34_5140"/>
<organism evidence="4 5">
    <name type="scientific">Leishmania mexicana (strain MHOM/GT/2001/U1103)</name>
    <dbReference type="NCBI Taxonomy" id="929439"/>
    <lineage>
        <taxon>Eukaryota</taxon>
        <taxon>Discoba</taxon>
        <taxon>Euglenozoa</taxon>
        <taxon>Kinetoplastea</taxon>
        <taxon>Metakinetoplastina</taxon>
        <taxon>Trypanosomatida</taxon>
        <taxon>Trypanosomatidae</taxon>
        <taxon>Leishmaniinae</taxon>
        <taxon>Leishmania</taxon>
    </lineage>
</organism>
<dbReference type="SUPFAM" id="SSF53335">
    <property type="entry name" value="S-adenosyl-L-methionine-dependent methyltransferases"/>
    <property type="match status" value="1"/>
</dbReference>
<dbReference type="InterPro" id="IPR051419">
    <property type="entry name" value="Lys/N-term_MeTrsfase_sf"/>
</dbReference>
<proteinExistence type="inferred from homology"/>
<evidence type="ECO:0000256" key="3">
    <source>
        <dbReference type="ARBA" id="ARBA00022679"/>
    </source>
</evidence>
<accession>E9B740</accession>